<protein>
    <recommendedName>
        <fullName evidence="2">SRR1-like domain-containing protein</fullName>
    </recommendedName>
</protein>
<evidence type="ECO:0000259" key="2">
    <source>
        <dbReference type="Pfam" id="PF07985"/>
    </source>
</evidence>
<feature type="domain" description="SRR1-like" evidence="2">
    <location>
        <begin position="78"/>
        <end position="236"/>
    </location>
</feature>
<dbReference type="Proteomes" id="UP001168821">
    <property type="component" value="Unassembled WGS sequence"/>
</dbReference>
<reference evidence="3" key="1">
    <citation type="journal article" date="2023" name="G3 (Bethesda)">
        <title>Whole genome assemblies of Zophobas morio and Tenebrio molitor.</title>
        <authorList>
            <person name="Kaur S."/>
            <person name="Stinson S.A."/>
            <person name="diCenzo G.C."/>
        </authorList>
    </citation>
    <scope>NUCLEOTIDE SEQUENCE</scope>
    <source>
        <strain evidence="3">QUZm001</strain>
    </source>
</reference>
<dbReference type="EMBL" id="JALNTZ010000009">
    <property type="protein sequence ID" value="KAJ3641765.1"/>
    <property type="molecule type" value="Genomic_DNA"/>
</dbReference>
<comment type="similarity">
    <text evidence="1">Belongs to the SRR1 family.</text>
</comment>
<name>A0AA38M2X0_9CUCU</name>
<comment type="caution">
    <text evidence="3">The sequence shown here is derived from an EMBL/GenBank/DDBJ whole genome shotgun (WGS) entry which is preliminary data.</text>
</comment>
<dbReference type="GO" id="GO:0005737">
    <property type="term" value="C:cytoplasm"/>
    <property type="evidence" value="ECO:0007669"/>
    <property type="project" value="TreeGrafter"/>
</dbReference>
<dbReference type="GO" id="GO:0005634">
    <property type="term" value="C:nucleus"/>
    <property type="evidence" value="ECO:0007669"/>
    <property type="project" value="TreeGrafter"/>
</dbReference>
<organism evidence="3 4">
    <name type="scientific">Zophobas morio</name>
    <dbReference type="NCBI Taxonomy" id="2755281"/>
    <lineage>
        <taxon>Eukaryota</taxon>
        <taxon>Metazoa</taxon>
        <taxon>Ecdysozoa</taxon>
        <taxon>Arthropoda</taxon>
        <taxon>Hexapoda</taxon>
        <taxon>Insecta</taxon>
        <taxon>Pterygota</taxon>
        <taxon>Neoptera</taxon>
        <taxon>Endopterygota</taxon>
        <taxon>Coleoptera</taxon>
        <taxon>Polyphaga</taxon>
        <taxon>Cucujiformia</taxon>
        <taxon>Tenebrionidae</taxon>
        <taxon>Zophobas</taxon>
    </lineage>
</organism>
<evidence type="ECO:0000256" key="1">
    <source>
        <dbReference type="ARBA" id="ARBA00009856"/>
    </source>
</evidence>
<dbReference type="PANTHER" id="PTHR28626:SF3">
    <property type="entry name" value="SRR1-LIKE PROTEIN"/>
    <property type="match status" value="1"/>
</dbReference>
<sequence length="277" mass="31638">MSNKSHGSNDDFKLITYKRGKKSPKSPIQTNKACADTNLPPRDAIVRRIEDAKLEVKSSDLLASALASLREGTEILSQSVVTEIICFGLGRVGESMISRFQFAFLLCLKDFYNVGVKVYDPVFTEVDCWLLEQFGCFVIKENFGAKFRVSDKCTRIFYLPHCPRQLTNNLLWANWGLNLHYCVIVANSFNTIVDITPNRDLNKSAEYIVKIVPHMVELALINSFRLYEIFNDTAIHVFPWTKLKLLSDDFWSLHPEPKYSKDDVELITNEVDLITDA</sequence>
<dbReference type="PANTHER" id="PTHR28626">
    <property type="entry name" value="SRR1-LIKE PROTEIN"/>
    <property type="match status" value="1"/>
</dbReference>
<dbReference type="InterPro" id="IPR012942">
    <property type="entry name" value="SRR1-like"/>
</dbReference>
<keyword evidence="4" id="KW-1185">Reference proteome</keyword>
<dbReference type="Pfam" id="PF07985">
    <property type="entry name" value="SRR1"/>
    <property type="match status" value="1"/>
</dbReference>
<evidence type="ECO:0000313" key="3">
    <source>
        <dbReference type="EMBL" id="KAJ3641765.1"/>
    </source>
</evidence>
<dbReference type="InterPro" id="IPR040044">
    <property type="entry name" value="SRR1L"/>
</dbReference>
<dbReference type="AlphaFoldDB" id="A0AA38M2X0"/>
<proteinExistence type="inferred from homology"/>
<evidence type="ECO:0000313" key="4">
    <source>
        <dbReference type="Proteomes" id="UP001168821"/>
    </source>
</evidence>
<accession>A0AA38M2X0</accession>
<gene>
    <name evidence="3" type="ORF">Zmor_028244</name>
</gene>